<dbReference type="PROSITE" id="PS50850">
    <property type="entry name" value="MFS"/>
    <property type="match status" value="1"/>
</dbReference>
<evidence type="ECO:0000256" key="5">
    <source>
        <dbReference type="ARBA" id="ARBA00022692"/>
    </source>
</evidence>
<feature type="transmembrane region" description="Helical" evidence="8">
    <location>
        <begin position="141"/>
        <end position="159"/>
    </location>
</feature>
<dbReference type="InterPro" id="IPR004638">
    <property type="entry name" value="EmrB-like"/>
</dbReference>
<dbReference type="InterPro" id="IPR011701">
    <property type="entry name" value="MFS"/>
</dbReference>
<dbReference type="EMBL" id="FNCN01000012">
    <property type="protein sequence ID" value="SDH15875.1"/>
    <property type="molecule type" value="Genomic_DNA"/>
</dbReference>
<dbReference type="Gene3D" id="1.20.1720.10">
    <property type="entry name" value="Multidrug resistance protein D"/>
    <property type="match status" value="1"/>
</dbReference>
<dbReference type="AlphaFoldDB" id="A0A1G8A4G7"/>
<feature type="transmembrane region" description="Helical" evidence="8">
    <location>
        <begin position="204"/>
        <end position="223"/>
    </location>
</feature>
<protein>
    <submittedName>
        <fullName evidence="10">Drug resistance transporter, EmrB/QacA subfamily</fullName>
    </submittedName>
</protein>
<feature type="transmembrane region" description="Helical" evidence="8">
    <location>
        <begin position="108"/>
        <end position="129"/>
    </location>
</feature>
<dbReference type="InterPro" id="IPR036259">
    <property type="entry name" value="MFS_trans_sf"/>
</dbReference>
<dbReference type="Proteomes" id="UP000198923">
    <property type="component" value="Unassembled WGS sequence"/>
</dbReference>
<dbReference type="PRINTS" id="PR01036">
    <property type="entry name" value="TCRTETB"/>
</dbReference>
<evidence type="ECO:0000256" key="8">
    <source>
        <dbReference type="SAM" id="Phobius"/>
    </source>
</evidence>
<feature type="transmembrane region" description="Helical" evidence="8">
    <location>
        <begin position="235"/>
        <end position="252"/>
    </location>
</feature>
<gene>
    <name evidence="10" type="ORF">SAMN05421505_11214</name>
</gene>
<feature type="transmembrane region" description="Helical" evidence="8">
    <location>
        <begin position="474"/>
        <end position="495"/>
    </location>
</feature>
<evidence type="ECO:0000256" key="6">
    <source>
        <dbReference type="ARBA" id="ARBA00022989"/>
    </source>
</evidence>
<dbReference type="GO" id="GO:0022857">
    <property type="term" value="F:transmembrane transporter activity"/>
    <property type="evidence" value="ECO:0007669"/>
    <property type="project" value="InterPro"/>
</dbReference>
<evidence type="ECO:0000259" key="9">
    <source>
        <dbReference type="PROSITE" id="PS50850"/>
    </source>
</evidence>
<feature type="transmembrane region" description="Helical" evidence="8">
    <location>
        <begin position="171"/>
        <end position="192"/>
    </location>
</feature>
<comment type="subcellular location">
    <subcellularLocation>
        <location evidence="1">Cell membrane</location>
        <topology evidence="1">Multi-pass membrane protein</topology>
    </subcellularLocation>
</comment>
<comment type="similarity">
    <text evidence="2">Belongs to the major facilitator superfamily. TCR/Tet family.</text>
</comment>
<accession>A0A1G8A4G7</accession>
<evidence type="ECO:0000256" key="1">
    <source>
        <dbReference type="ARBA" id="ARBA00004651"/>
    </source>
</evidence>
<keyword evidence="3" id="KW-0813">Transport</keyword>
<evidence type="ECO:0000313" key="11">
    <source>
        <dbReference type="Proteomes" id="UP000198923"/>
    </source>
</evidence>
<feature type="transmembrane region" description="Helical" evidence="8">
    <location>
        <begin position="365"/>
        <end position="386"/>
    </location>
</feature>
<organism evidence="10 11">
    <name type="scientific">Sinosporangium album</name>
    <dbReference type="NCBI Taxonomy" id="504805"/>
    <lineage>
        <taxon>Bacteria</taxon>
        <taxon>Bacillati</taxon>
        <taxon>Actinomycetota</taxon>
        <taxon>Actinomycetes</taxon>
        <taxon>Streptosporangiales</taxon>
        <taxon>Streptosporangiaceae</taxon>
        <taxon>Sinosporangium</taxon>
    </lineage>
</organism>
<dbReference type="InterPro" id="IPR036390">
    <property type="entry name" value="WH_DNA-bd_sf"/>
</dbReference>
<dbReference type="SUPFAM" id="SSF103473">
    <property type="entry name" value="MFS general substrate transporter"/>
    <property type="match status" value="1"/>
</dbReference>
<feature type="transmembrane region" description="Helical" evidence="8">
    <location>
        <begin position="335"/>
        <end position="353"/>
    </location>
</feature>
<feature type="transmembrane region" description="Helical" evidence="8">
    <location>
        <begin position="298"/>
        <end position="323"/>
    </location>
</feature>
<dbReference type="PANTHER" id="PTHR23501">
    <property type="entry name" value="MAJOR FACILITATOR SUPERFAMILY"/>
    <property type="match status" value="1"/>
</dbReference>
<evidence type="ECO:0000256" key="7">
    <source>
        <dbReference type="ARBA" id="ARBA00023136"/>
    </source>
</evidence>
<dbReference type="Pfam" id="PF07690">
    <property type="entry name" value="MFS_1"/>
    <property type="match status" value="1"/>
</dbReference>
<proteinExistence type="inferred from homology"/>
<dbReference type="STRING" id="504805.SAMN05421505_11214"/>
<dbReference type="Gene3D" id="1.10.10.10">
    <property type="entry name" value="Winged helix-like DNA-binding domain superfamily/Winged helix DNA-binding domain"/>
    <property type="match status" value="1"/>
</dbReference>
<feature type="transmembrane region" description="Helical" evidence="8">
    <location>
        <begin position="83"/>
        <end position="102"/>
    </location>
</feature>
<dbReference type="FunFam" id="1.20.1720.10:FF:000004">
    <property type="entry name" value="EmrB/QacA family drug resistance transporter"/>
    <property type="match status" value="1"/>
</dbReference>
<dbReference type="Gene3D" id="1.20.1250.20">
    <property type="entry name" value="MFS general substrate transporter like domains"/>
    <property type="match status" value="1"/>
</dbReference>
<keyword evidence="7 8" id="KW-0472">Membrane</keyword>
<dbReference type="CDD" id="cd17502">
    <property type="entry name" value="MFS_Azr1_MDR_like"/>
    <property type="match status" value="1"/>
</dbReference>
<keyword evidence="6 8" id="KW-1133">Transmembrane helix</keyword>
<evidence type="ECO:0000256" key="2">
    <source>
        <dbReference type="ARBA" id="ARBA00007520"/>
    </source>
</evidence>
<name>A0A1G8A4G7_9ACTN</name>
<evidence type="ECO:0000256" key="4">
    <source>
        <dbReference type="ARBA" id="ARBA00022475"/>
    </source>
</evidence>
<reference evidence="10 11" key="1">
    <citation type="submission" date="2016-10" db="EMBL/GenBank/DDBJ databases">
        <authorList>
            <person name="de Groot N.N."/>
        </authorList>
    </citation>
    <scope>NUCLEOTIDE SEQUENCE [LARGE SCALE GENOMIC DNA]</scope>
    <source>
        <strain evidence="10 11">CPCC 201354</strain>
    </source>
</reference>
<feature type="domain" description="Major facilitator superfamily (MFS) profile" evidence="9">
    <location>
        <begin position="18"/>
        <end position="500"/>
    </location>
</feature>
<keyword evidence="5 8" id="KW-0812">Transmembrane</keyword>
<dbReference type="GO" id="GO:0005886">
    <property type="term" value="C:plasma membrane"/>
    <property type="evidence" value="ECO:0007669"/>
    <property type="project" value="UniProtKB-SubCell"/>
</dbReference>
<feature type="transmembrane region" description="Helical" evidence="8">
    <location>
        <begin position="273"/>
        <end position="292"/>
    </location>
</feature>
<keyword evidence="11" id="KW-1185">Reference proteome</keyword>
<keyword evidence="4" id="KW-1003">Cell membrane</keyword>
<dbReference type="InterPro" id="IPR036388">
    <property type="entry name" value="WH-like_DNA-bd_sf"/>
</dbReference>
<dbReference type="InterPro" id="IPR020846">
    <property type="entry name" value="MFS_dom"/>
</dbReference>
<evidence type="ECO:0000313" key="10">
    <source>
        <dbReference type="EMBL" id="SDH15875.1"/>
    </source>
</evidence>
<dbReference type="NCBIfam" id="TIGR00711">
    <property type="entry name" value="efflux_EmrB"/>
    <property type="match status" value="1"/>
</dbReference>
<dbReference type="PANTHER" id="PTHR23501:SF197">
    <property type="entry name" value="COMD"/>
    <property type="match status" value="1"/>
</dbReference>
<sequence>MTTMDTAPQETKRSLAVIIAALLLAMLLAALDQTIVSTALPTIVSDLGGLQHLAWVVTAYLLASTVSTPLWGKLGDQFGRKRLFQTAIVIFLAGSVLCGLAASMAQLILFRFCQGLGGGGIMVLAQAIVGDVVSPRERGKYQGFFGGVFGMASVCGPLLGGLFVDHLSWHWVFYINLPIGVAALCVVAAVLPATEKRTRHTIDYAGIVLLGAAASCVVLLSTWGGTVYSWNDPTIIGLGLAALLLVVGWVLVERRAAEPVMPPRLFASRVFSATAAVGFVVGFGMFGALTYLPVYTQIVHGVSATMSGVYLLPMVVGMFGSSVMSGQLISRYGRYRLFPIVGTGVATVGMFLLTRLDENTPTALMGLFLLVLGLGLGLVMQVLILVVQNAVPYEDLGVATSGVTFFRSVGGSFGVAVLGAVFADRLREAVTEAVSRTPLPPGFDPASVTGDPAAITSLPPALRAEFLHIYAESISRVFVVATPVMALAFALAWFIPEIRLRETTKAMDVGEGYGGAPAQRSSLDEVERGLMRLADADLRRDYYRRLGALAGLDGVPPGGVWMLARIGTQGCVTAEDLARQARVPPERGRPYVDLLVDDGFVTTSADGRCLELTADGREAAGRLVEQCREGLRRMVDDWHPDRHPELSELLARLPRHLLGAECDRPPERRRA</sequence>
<dbReference type="SUPFAM" id="SSF46785">
    <property type="entry name" value="Winged helix' DNA-binding domain"/>
    <property type="match status" value="1"/>
</dbReference>
<evidence type="ECO:0000256" key="3">
    <source>
        <dbReference type="ARBA" id="ARBA00022448"/>
    </source>
</evidence>
<feature type="transmembrane region" description="Helical" evidence="8">
    <location>
        <begin position="53"/>
        <end position="71"/>
    </location>
</feature>